<dbReference type="CDD" id="cd02257">
    <property type="entry name" value="Peptidase_C19"/>
    <property type="match status" value="1"/>
</dbReference>
<evidence type="ECO:0000313" key="3">
    <source>
        <dbReference type="EMBL" id="CAD8099701.1"/>
    </source>
</evidence>
<reference evidence="3" key="1">
    <citation type="submission" date="2021-01" db="EMBL/GenBank/DDBJ databases">
        <authorList>
            <consortium name="Genoscope - CEA"/>
            <person name="William W."/>
        </authorList>
    </citation>
    <scope>NUCLEOTIDE SEQUENCE</scope>
</reference>
<proteinExistence type="predicted"/>
<dbReference type="GO" id="GO:0004843">
    <property type="term" value="F:cysteine-type deubiquitinase activity"/>
    <property type="evidence" value="ECO:0007669"/>
    <property type="project" value="InterPro"/>
</dbReference>
<dbReference type="GO" id="GO:0016579">
    <property type="term" value="P:protein deubiquitination"/>
    <property type="evidence" value="ECO:0007669"/>
    <property type="project" value="InterPro"/>
</dbReference>
<dbReference type="PROSITE" id="PS50235">
    <property type="entry name" value="USP_3"/>
    <property type="match status" value="1"/>
</dbReference>
<feature type="region of interest" description="Disordered" evidence="1">
    <location>
        <begin position="56"/>
        <end position="100"/>
    </location>
</feature>
<dbReference type="OMA" id="NCIIQIL"/>
<organism evidence="3 4">
    <name type="scientific">Paramecium primaurelia</name>
    <dbReference type="NCBI Taxonomy" id="5886"/>
    <lineage>
        <taxon>Eukaryota</taxon>
        <taxon>Sar</taxon>
        <taxon>Alveolata</taxon>
        <taxon>Ciliophora</taxon>
        <taxon>Intramacronucleata</taxon>
        <taxon>Oligohymenophorea</taxon>
        <taxon>Peniculida</taxon>
        <taxon>Parameciidae</taxon>
        <taxon>Paramecium</taxon>
    </lineage>
</organism>
<dbReference type="Pfam" id="PF14555">
    <property type="entry name" value="UBA_4"/>
    <property type="match status" value="1"/>
</dbReference>
<protein>
    <recommendedName>
        <fullName evidence="2">USP domain-containing protein</fullName>
    </recommendedName>
</protein>
<gene>
    <name evidence="3" type="ORF">PPRIM_AZ9-3.1.T1100097</name>
</gene>
<accession>A0A8S1PA52</accession>
<dbReference type="EMBL" id="CAJJDM010000113">
    <property type="protein sequence ID" value="CAD8099701.1"/>
    <property type="molecule type" value="Genomic_DNA"/>
</dbReference>
<feature type="compositionally biased region" description="Polar residues" evidence="1">
    <location>
        <begin position="69"/>
        <end position="95"/>
    </location>
</feature>
<feature type="domain" description="USP" evidence="2">
    <location>
        <begin position="150"/>
        <end position="504"/>
    </location>
</feature>
<dbReference type="InterPro" id="IPR001394">
    <property type="entry name" value="Peptidase_C19_UCH"/>
</dbReference>
<evidence type="ECO:0000259" key="2">
    <source>
        <dbReference type="PROSITE" id="PS50235"/>
    </source>
</evidence>
<comment type="caution">
    <text evidence="3">The sequence shown here is derived from an EMBL/GenBank/DDBJ whole genome shotgun (WGS) entry which is preliminary data.</text>
</comment>
<dbReference type="AlphaFoldDB" id="A0A8S1PA52"/>
<evidence type="ECO:0000256" key="1">
    <source>
        <dbReference type="SAM" id="MobiDB-lite"/>
    </source>
</evidence>
<keyword evidence="4" id="KW-1185">Reference proteome</keyword>
<feature type="compositionally biased region" description="Low complexity" evidence="1">
    <location>
        <begin position="56"/>
        <end position="68"/>
    </location>
</feature>
<evidence type="ECO:0000313" key="4">
    <source>
        <dbReference type="Proteomes" id="UP000688137"/>
    </source>
</evidence>
<dbReference type="Pfam" id="PF00443">
    <property type="entry name" value="UCH"/>
    <property type="match status" value="1"/>
</dbReference>
<dbReference type="InterPro" id="IPR028889">
    <property type="entry name" value="USP"/>
</dbReference>
<dbReference type="Proteomes" id="UP000688137">
    <property type="component" value="Unassembled WGS sequence"/>
</dbReference>
<name>A0A8S1PA52_PARPR</name>
<sequence length="563" mass="67056">MSSNQFTPQQKEKIKQVCEFSSQTEEKVIYVLQGNNWQVEQAIDILTNAGAFISNTNNTQSQQPNNTNKISQQNNLKNKNSLPTKQQQNNTIPSQKNEKNDIQKIEEQIKLIDNQEWETSDITIAKNRMLQKSLNQNIGQELKRIYQLPVGLINVRKIGYFNCIIQILVQNPAFLEKVLTWKKNQKSQNEKDKKILFITEFQMLIRRLTFTNKRFLNHQEFVEKTFDIINFVTKTKISDKNLKPNEFFEILMKTLDPILSNTEYEENQSKNLLDNTLNAQFQIQQQSVNEITLNFKREDRYLYLSLLKLVCQDQFIMFQKIPQTFSFSLLQKQNNNSQIKVDYWIPFTINLQFLTNEKMCQQLKSILLNLVNDKTIQEINSKQKLLNSLIIVEQSYEQNKIIPINVIEQLRIERKKVQNELQKYFLLNDGLNQTEYHQDYQYYLHAAVIQIVKDNYQHFYVYICNFTLNQWYRYNDTDVRVESDDIVRKDIQQNGCYFVYVSQNQMRCIKHLQEKQFQISTNLELEQGIINWNQLEINQLMKPLIPKEIKKILESENENNKIQ</sequence>